<evidence type="ECO:0000259" key="2">
    <source>
        <dbReference type="PROSITE" id="PS50966"/>
    </source>
</evidence>
<evidence type="ECO:0000313" key="4">
    <source>
        <dbReference type="Proteomes" id="UP001347796"/>
    </source>
</evidence>
<dbReference type="EMBL" id="JAZGQO010000001">
    <property type="protein sequence ID" value="KAK6196362.1"/>
    <property type="molecule type" value="Genomic_DNA"/>
</dbReference>
<sequence length="463" mass="52134">MATPSSSTTDPGVDLSFASTCSCCKWHVRCCQCILKNDHIIWTKSLRNSPKISPVTWANWLKKGGGKKNVGEKSYKFFRENYVYDVCIGYVKDISNHVKARCYRSLKKNEESHHLFLTLKESSGLESDNGKFAEICTAHCSCKGGSGGHCNHVFALLYQLNDFSSLGMKDISLNNMSCTSQPQTWHIPRAKSICLLPVMGTHFARSTTDQNERKRDPVKSKLYDARGVDSKCGLKTEHIFSHVMDLKSKEPPPPFSYLLLDQEPTFAVDTVFGYMPVGSCLSYQLEDFGREPPKFFSNQPAPIDSVHHTFSAFPDIPILRDNKVFDLDHDLGVFRVSNVCREFLLNSILISVEDAISLEKRTVLQSDCLEWVNQHKVRLTASNFGKLFKRIQMPTEALLKSIFGAKDLGYVKAISHGKRTESTAKDIYAKYNMQKTGFLIFDAGLCISSRPMGLVLKSPEFEE</sequence>
<dbReference type="PROSITE" id="PS50966">
    <property type="entry name" value="ZF_SWIM"/>
    <property type="match status" value="1"/>
</dbReference>
<reference evidence="3 4" key="1">
    <citation type="submission" date="2024-01" db="EMBL/GenBank/DDBJ databases">
        <title>The genome of the rayed Mediterranean limpet Patella caerulea (Linnaeus, 1758).</title>
        <authorList>
            <person name="Anh-Thu Weber A."/>
            <person name="Halstead-Nussloch G."/>
        </authorList>
    </citation>
    <scope>NUCLEOTIDE SEQUENCE [LARGE SCALE GENOMIC DNA]</scope>
    <source>
        <strain evidence="3">AATW-2023a</strain>
        <tissue evidence="3">Whole specimen</tissue>
    </source>
</reference>
<name>A0AAN8Q3Q8_PATCE</name>
<keyword evidence="4" id="KW-1185">Reference proteome</keyword>
<gene>
    <name evidence="3" type="ORF">SNE40_001599</name>
</gene>
<dbReference type="InterPro" id="IPR007527">
    <property type="entry name" value="Znf_SWIM"/>
</dbReference>
<evidence type="ECO:0000313" key="3">
    <source>
        <dbReference type="EMBL" id="KAK6196362.1"/>
    </source>
</evidence>
<keyword evidence="1" id="KW-0863">Zinc-finger</keyword>
<dbReference type="AlphaFoldDB" id="A0AAN8Q3Q8"/>
<feature type="domain" description="SWIM-type" evidence="2">
    <location>
        <begin position="121"/>
        <end position="161"/>
    </location>
</feature>
<comment type="caution">
    <text evidence="3">The sequence shown here is derived from an EMBL/GenBank/DDBJ whole genome shotgun (WGS) entry which is preliminary data.</text>
</comment>
<dbReference type="GO" id="GO:0006281">
    <property type="term" value="P:DNA repair"/>
    <property type="evidence" value="ECO:0007669"/>
    <property type="project" value="UniProtKB-ARBA"/>
</dbReference>
<keyword evidence="1" id="KW-0479">Metal-binding</keyword>
<organism evidence="3 4">
    <name type="scientific">Patella caerulea</name>
    <name type="common">Rayed Mediterranean limpet</name>
    <dbReference type="NCBI Taxonomy" id="87958"/>
    <lineage>
        <taxon>Eukaryota</taxon>
        <taxon>Metazoa</taxon>
        <taxon>Spiralia</taxon>
        <taxon>Lophotrochozoa</taxon>
        <taxon>Mollusca</taxon>
        <taxon>Gastropoda</taxon>
        <taxon>Patellogastropoda</taxon>
        <taxon>Patelloidea</taxon>
        <taxon>Patellidae</taxon>
        <taxon>Patella</taxon>
    </lineage>
</organism>
<dbReference type="GO" id="GO:0008270">
    <property type="term" value="F:zinc ion binding"/>
    <property type="evidence" value="ECO:0007669"/>
    <property type="project" value="UniProtKB-KW"/>
</dbReference>
<proteinExistence type="predicted"/>
<dbReference type="SUPFAM" id="SSF52980">
    <property type="entry name" value="Restriction endonuclease-like"/>
    <property type="match status" value="1"/>
</dbReference>
<dbReference type="InterPro" id="IPR011335">
    <property type="entry name" value="Restrct_endonuc-II-like"/>
</dbReference>
<accession>A0AAN8Q3Q8</accession>
<protein>
    <recommendedName>
        <fullName evidence="2">SWIM-type domain-containing protein</fullName>
    </recommendedName>
</protein>
<dbReference type="PANTHER" id="PTHR47526">
    <property type="entry name" value="ATP-DEPENDENT DNA HELICASE"/>
    <property type="match status" value="1"/>
</dbReference>
<keyword evidence="1" id="KW-0862">Zinc</keyword>
<evidence type="ECO:0000256" key="1">
    <source>
        <dbReference type="PROSITE-ProRule" id="PRU00325"/>
    </source>
</evidence>
<dbReference type="PANTHER" id="PTHR47526:SF3">
    <property type="entry name" value="PHD-TYPE DOMAIN-CONTAINING PROTEIN"/>
    <property type="match status" value="1"/>
</dbReference>
<dbReference type="InterPro" id="IPR011604">
    <property type="entry name" value="PDDEXK-like_dom_sf"/>
</dbReference>
<dbReference type="Proteomes" id="UP001347796">
    <property type="component" value="Unassembled WGS sequence"/>
</dbReference>
<dbReference type="Gene3D" id="3.90.320.10">
    <property type="match status" value="1"/>
</dbReference>